<dbReference type="AlphaFoldDB" id="A0A6D2J6T2"/>
<dbReference type="InterPro" id="IPR001810">
    <property type="entry name" value="F-box_dom"/>
</dbReference>
<feature type="domain" description="F-box" evidence="1">
    <location>
        <begin position="19"/>
        <end position="54"/>
    </location>
</feature>
<evidence type="ECO:0000313" key="3">
    <source>
        <dbReference type="EMBL" id="CAA7032986.1"/>
    </source>
</evidence>
<evidence type="ECO:0000259" key="1">
    <source>
        <dbReference type="Pfam" id="PF00646"/>
    </source>
</evidence>
<proteinExistence type="predicted"/>
<accession>A0A6D2J6T2</accession>
<organism evidence="3 4">
    <name type="scientific">Microthlaspi erraticum</name>
    <dbReference type="NCBI Taxonomy" id="1685480"/>
    <lineage>
        <taxon>Eukaryota</taxon>
        <taxon>Viridiplantae</taxon>
        <taxon>Streptophyta</taxon>
        <taxon>Embryophyta</taxon>
        <taxon>Tracheophyta</taxon>
        <taxon>Spermatophyta</taxon>
        <taxon>Magnoliopsida</taxon>
        <taxon>eudicotyledons</taxon>
        <taxon>Gunneridae</taxon>
        <taxon>Pentapetalae</taxon>
        <taxon>rosids</taxon>
        <taxon>malvids</taxon>
        <taxon>Brassicales</taxon>
        <taxon>Brassicaceae</taxon>
        <taxon>Coluteocarpeae</taxon>
        <taxon>Microthlaspi</taxon>
    </lineage>
</organism>
<sequence>MAESATKKTSASMMMMPDWTQLPEEILEFISEKLDNCFQVIHARSVCSFWRSTIPFPCSLLRPSYSLPTYPIEKVGLCSLEKIPMFLFRVRTLDDAASASVFFLGRIGRRDHIELSSPIQCSVRVKIGESDPTLINMLDCQILSLGHQYRLINWSPEGVKTTTTSVACLPLNKERRMEFVVLVNYQGALFVLTSGAKRKWKLLENNNCGYRSLFPGRDSPDSIGASRIFPTSGNDELLLLDDLQRSRAACRLSRLDEEEGKWVEVTDLGDRVLFIHRGHLGNVCCSAKEFPDGCCLTGNSILITRGTGEEVWGTLKCDGREEDYLR</sequence>
<reference evidence="3" key="1">
    <citation type="submission" date="2020-01" db="EMBL/GenBank/DDBJ databases">
        <authorList>
            <person name="Mishra B."/>
        </authorList>
    </citation>
    <scope>NUCLEOTIDE SEQUENCE [LARGE SCALE GENOMIC DNA]</scope>
</reference>
<dbReference type="Proteomes" id="UP000467841">
    <property type="component" value="Unassembled WGS sequence"/>
</dbReference>
<dbReference type="SUPFAM" id="SSF81383">
    <property type="entry name" value="F-box domain"/>
    <property type="match status" value="1"/>
</dbReference>
<gene>
    <name evidence="3" type="ORF">MERR_LOCUS20221</name>
</gene>
<dbReference type="PANTHER" id="PTHR47123:SF24">
    <property type="entry name" value="LOW PROTEIN: F-BOX_KELCH-REPEAT PROTEIN"/>
    <property type="match status" value="1"/>
</dbReference>
<evidence type="ECO:0000313" key="4">
    <source>
        <dbReference type="Proteomes" id="UP000467841"/>
    </source>
</evidence>
<dbReference type="Pfam" id="PF03478">
    <property type="entry name" value="Beta-prop_KIB1-4"/>
    <property type="match status" value="1"/>
</dbReference>
<dbReference type="EMBL" id="CACVBM020001129">
    <property type="protein sequence ID" value="CAA7032986.1"/>
    <property type="molecule type" value="Genomic_DNA"/>
</dbReference>
<keyword evidence="4" id="KW-1185">Reference proteome</keyword>
<name>A0A6D2J6T2_9BRAS</name>
<dbReference type="InterPro" id="IPR005174">
    <property type="entry name" value="KIB1-4_b-propeller"/>
</dbReference>
<comment type="caution">
    <text evidence="3">The sequence shown here is derived from an EMBL/GenBank/DDBJ whole genome shotgun (WGS) entry which is preliminary data.</text>
</comment>
<protein>
    <submittedName>
        <fullName evidence="3">Uncharacterized protein</fullName>
    </submittedName>
</protein>
<dbReference type="OrthoDB" id="1027463at2759"/>
<feature type="domain" description="KIB1-4 beta-propeller" evidence="2">
    <location>
        <begin position="173"/>
        <end position="304"/>
    </location>
</feature>
<dbReference type="InterPro" id="IPR036047">
    <property type="entry name" value="F-box-like_dom_sf"/>
</dbReference>
<dbReference type="PANTHER" id="PTHR47123">
    <property type="entry name" value="F-BOX PROTEIN SKIP23"/>
    <property type="match status" value="1"/>
</dbReference>
<evidence type="ECO:0000259" key="2">
    <source>
        <dbReference type="Pfam" id="PF03478"/>
    </source>
</evidence>
<dbReference type="InterPro" id="IPR051304">
    <property type="entry name" value="SCF_F-box_domain"/>
</dbReference>
<dbReference type="Pfam" id="PF00646">
    <property type="entry name" value="F-box"/>
    <property type="match status" value="1"/>
</dbReference>